<name>A0A090LEW4_ECOLX</name>
<reference evidence="1 2" key="1">
    <citation type="submission" date="2017-11" db="EMBL/GenBank/DDBJ databases">
        <title>Escherichia coli CV839-15 Genome sequencing and assembly.</title>
        <authorList>
            <person name="Li Z."/>
            <person name="Song N."/>
            <person name="Li W."/>
            <person name="Philip H.R."/>
            <person name="Bu Z."/>
            <person name="Siguo L."/>
        </authorList>
    </citation>
    <scope>NUCLEOTIDE SEQUENCE [LARGE SCALE GENOMIC DNA]</scope>
    <source>
        <strain evidence="1 2">CV839-15</strain>
    </source>
</reference>
<dbReference type="AlphaFoldDB" id="A0A090LEW4"/>
<proteinExistence type="predicted"/>
<sequence length="39" mass="4512">MRFTLPGGTAIPEMIDIDHISAFKLLTFLFHPMKSFIFK</sequence>
<dbReference type="Proteomes" id="UP000236551">
    <property type="component" value="Chromosome"/>
</dbReference>
<protein>
    <submittedName>
        <fullName evidence="1">Uncharacterized protein</fullName>
    </submittedName>
</protein>
<accession>A0A090LEW4</accession>
<organism evidence="1 2">
    <name type="scientific">Escherichia coli</name>
    <dbReference type="NCBI Taxonomy" id="562"/>
    <lineage>
        <taxon>Bacteria</taxon>
        <taxon>Pseudomonadati</taxon>
        <taxon>Pseudomonadota</taxon>
        <taxon>Gammaproteobacteria</taxon>
        <taxon>Enterobacterales</taxon>
        <taxon>Enterobacteriaceae</taxon>
        <taxon>Escherichia</taxon>
    </lineage>
</organism>
<dbReference type="EMBL" id="CP024978">
    <property type="protein sequence ID" value="ATZ33260.1"/>
    <property type="molecule type" value="Genomic_DNA"/>
</dbReference>
<gene>
    <name evidence="1" type="ORF">CV83915_02959</name>
</gene>
<evidence type="ECO:0000313" key="2">
    <source>
        <dbReference type="Proteomes" id="UP000236551"/>
    </source>
</evidence>
<evidence type="ECO:0000313" key="1">
    <source>
        <dbReference type="EMBL" id="ATZ33260.1"/>
    </source>
</evidence>